<dbReference type="AlphaFoldDB" id="A0A4U7APK1"/>
<gene>
    <name evidence="1" type="ORF">C1H76_9219</name>
</gene>
<evidence type="ECO:0000313" key="2">
    <source>
        <dbReference type="Proteomes" id="UP000308133"/>
    </source>
</evidence>
<dbReference type="Proteomes" id="UP000308133">
    <property type="component" value="Unassembled WGS sequence"/>
</dbReference>
<sequence length="394" mass="45714">MAYIDRSEILYPPSGDWTEHDLDIDFLRITGRSETVIDLLRHLPYIRSEGYGEDFFIGPLDTPFNYLRNGRLRRVLDMPPEELGQKTLGELRLMPFDEYAPPRLVTIAVGPIGGGGSWWVLDTEESNIYLCNFWYDNDDVGDDKWKANNPESVEATFSAMREKLISLQWVPLPRTEHEKAAILGYDDDPTNEYRRLYRECGWPDAIRRQECLTWEGFKKASEERVRQSILKSDVPSLLDRLEFTFFDHAPTLENASRHKLRGHFKQWRAKASPKESPRAKLGHGVQETARYESFLQIVEEALNGINQINVDDLPVTRRAHIKLIRADWQPVGKDGEAEENEEPYDEIDGIREDDVGWVKVHPSWIGYSAYLEMSGDLNVWPTMYRRPPDVVLWS</sequence>
<comment type="caution">
    <text evidence="1">The sequence shown here is derived from an EMBL/GenBank/DDBJ whole genome shotgun (WGS) entry which is preliminary data.</text>
</comment>
<proteinExistence type="predicted"/>
<dbReference type="EMBL" id="PTQR01000128">
    <property type="protein sequence ID" value="TKX18430.1"/>
    <property type="molecule type" value="Genomic_DNA"/>
</dbReference>
<name>A0A4U7APK1_9PEZI</name>
<evidence type="ECO:0000313" key="1">
    <source>
        <dbReference type="EMBL" id="TKX18430.1"/>
    </source>
</evidence>
<protein>
    <submittedName>
        <fullName evidence="1">Uncharacterized protein</fullName>
    </submittedName>
</protein>
<organism evidence="1 2">
    <name type="scientific">Elsinoe australis</name>
    <dbReference type="NCBI Taxonomy" id="40998"/>
    <lineage>
        <taxon>Eukaryota</taxon>
        <taxon>Fungi</taxon>
        <taxon>Dikarya</taxon>
        <taxon>Ascomycota</taxon>
        <taxon>Pezizomycotina</taxon>
        <taxon>Dothideomycetes</taxon>
        <taxon>Dothideomycetidae</taxon>
        <taxon>Myriangiales</taxon>
        <taxon>Elsinoaceae</taxon>
        <taxon>Elsinoe</taxon>
    </lineage>
</organism>
<accession>A0A4U7APK1</accession>
<reference evidence="1 2" key="1">
    <citation type="submission" date="2018-02" db="EMBL/GenBank/DDBJ databases">
        <title>Draft genome sequences of Elsinoe sp., causing black scab on jojoba.</title>
        <authorList>
            <person name="Stodart B."/>
            <person name="Jeffress S."/>
            <person name="Ash G."/>
            <person name="Arun Chinnappa K."/>
        </authorList>
    </citation>
    <scope>NUCLEOTIDE SEQUENCE [LARGE SCALE GENOMIC DNA]</scope>
    <source>
        <strain evidence="1 2">Hillstone_2</strain>
    </source>
</reference>